<protein>
    <submittedName>
        <fullName evidence="2">74ee9f1b-6fdc-4f20-8a06-7af75e69aaa8</fullName>
    </submittedName>
</protein>
<name>A0A8H2VN03_9HELO</name>
<evidence type="ECO:0000313" key="2">
    <source>
        <dbReference type="EMBL" id="CAD6441262.1"/>
    </source>
</evidence>
<sequence length="309" mass="35590">MSDQLDKLFPDGIPTSGYSKYELPSTRRTKNEFDSENTKPKSHDENDIPPLIPFAHLSSGALFGYDGPPKHGLFAPQHLTCSLHGWKDVDGVSIPFFSVLIRHARSWLLISRGRAMPSIVNLQKEHPEFSDRYAITITGPTSNRWGKREFTVLHFNTKPHINVRSERSLLDLHALMSFGQDYKVYIESKRFYKDEHIDVWFTKWLKNHPDLVSHQSKKRKQSNFSPCTISPYTKRRETSFPTLDKALDSRSDESAKLTSPGVRRLMYKLYNDKYTKKRLVEVVMRDAGFHLAGSEPVVLSLKVNYNFSS</sequence>
<dbReference type="OrthoDB" id="10423198at2759"/>
<accession>A0A8H2VN03</accession>
<feature type="region of interest" description="Disordered" evidence="1">
    <location>
        <begin position="1"/>
        <end position="49"/>
    </location>
</feature>
<organism evidence="2 3">
    <name type="scientific">Sclerotinia trifoliorum</name>
    <dbReference type="NCBI Taxonomy" id="28548"/>
    <lineage>
        <taxon>Eukaryota</taxon>
        <taxon>Fungi</taxon>
        <taxon>Dikarya</taxon>
        <taxon>Ascomycota</taxon>
        <taxon>Pezizomycotina</taxon>
        <taxon>Leotiomycetes</taxon>
        <taxon>Helotiales</taxon>
        <taxon>Sclerotiniaceae</taxon>
        <taxon>Sclerotinia</taxon>
    </lineage>
</organism>
<proteinExistence type="predicted"/>
<dbReference type="EMBL" id="CAJHIA010000003">
    <property type="protein sequence ID" value="CAD6441262.1"/>
    <property type="molecule type" value="Genomic_DNA"/>
</dbReference>
<keyword evidence="3" id="KW-1185">Reference proteome</keyword>
<comment type="caution">
    <text evidence="2">The sequence shown here is derived from an EMBL/GenBank/DDBJ whole genome shotgun (WGS) entry which is preliminary data.</text>
</comment>
<reference evidence="2" key="1">
    <citation type="submission" date="2020-10" db="EMBL/GenBank/DDBJ databases">
        <authorList>
            <person name="Kusch S."/>
        </authorList>
    </citation>
    <scope>NUCLEOTIDE SEQUENCE</scope>
    <source>
        <strain evidence="2">SwB9</strain>
    </source>
</reference>
<feature type="compositionally biased region" description="Basic and acidic residues" evidence="1">
    <location>
        <begin position="29"/>
        <end position="46"/>
    </location>
</feature>
<dbReference type="Proteomes" id="UP000624404">
    <property type="component" value="Unassembled WGS sequence"/>
</dbReference>
<dbReference type="AlphaFoldDB" id="A0A8H2VN03"/>
<gene>
    <name evidence="2" type="ORF">SCLTRI_LOCUS1049</name>
</gene>
<evidence type="ECO:0000256" key="1">
    <source>
        <dbReference type="SAM" id="MobiDB-lite"/>
    </source>
</evidence>
<evidence type="ECO:0000313" key="3">
    <source>
        <dbReference type="Proteomes" id="UP000624404"/>
    </source>
</evidence>